<protein>
    <submittedName>
        <fullName evidence="6">LysR family transcriptional regulator</fullName>
    </submittedName>
</protein>
<dbReference type="PRINTS" id="PR00039">
    <property type="entry name" value="HTHLYSR"/>
</dbReference>
<dbReference type="Pfam" id="PF00126">
    <property type="entry name" value="HTH_1"/>
    <property type="match status" value="1"/>
</dbReference>
<dbReference type="SUPFAM" id="SSF53850">
    <property type="entry name" value="Periplasmic binding protein-like II"/>
    <property type="match status" value="1"/>
</dbReference>
<keyword evidence="7" id="KW-1185">Reference proteome</keyword>
<keyword evidence="3" id="KW-0238">DNA-binding</keyword>
<comment type="caution">
    <text evidence="6">The sequence shown here is derived from an EMBL/GenBank/DDBJ whole genome shotgun (WGS) entry which is preliminary data.</text>
</comment>
<dbReference type="RefSeq" id="WP_115829076.1">
    <property type="nucleotide sequence ID" value="NZ_QNUL01000001.1"/>
</dbReference>
<dbReference type="AlphaFoldDB" id="A0A3D8YI15"/>
<evidence type="ECO:0000256" key="3">
    <source>
        <dbReference type="ARBA" id="ARBA00023125"/>
    </source>
</evidence>
<accession>A0A3D8YI15</accession>
<dbReference type="GO" id="GO:0000976">
    <property type="term" value="F:transcription cis-regulatory region binding"/>
    <property type="evidence" value="ECO:0007669"/>
    <property type="project" value="TreeGrafter"/>
</dbReference>
<dbReference type="SUPFAM" id="SSF46785">
    <property type="entry name" value="Winged helix' DNA-binding domain"/>
    <property type="match status" value="1"/>
</dbReference>
<organism evidence="6 7">
    <name type="scientific">Dyadobacter luteus</name>
    <dbReference type="NCBI Taxonomy" id="2259619"/>
    <lineage>
        <taxon>Bacteria</taxon>
        <taxon>Pseudomonadati</taxon>
        <taxon>Bacteroidota</taxon>
        <taxon>Cytophagia</taxon>
        <taxon>Cytophagales</taxon>
        <taxon>Spirosomataceae</taxon>
        <taxon>Dyadobacter</taxon>
    </lineage>
</organism>
<dbReference type="Pfam" id="PF03466">
    <property type="entry name" value="LysR_substrate"/>
    <property type="match status" value="1"/>
</dbReference>
<comment type="similarity">
    <text evidence="1">Belongs to the LysR transcriptional regulatory family.</text>
</comment>
<evidence type="ECO:0000256" key="2">
    <source>
        <dbReference type="ARBA" id="ARBA00023015"/>
    </source>
</evidence>
<dbReference type="OrthoDB" id="9785745at2"/>
<dbReference type="InterPro" id="IPR005119">
    <property type="entry name" value="LysR_subst-bd"/>
</dbReference>
<name>A0A3D8YI15_9BACT</name>
<dbReference type="PROSITE" id="PS50931">
    <property type="entry name" value="HTH_LYSR"/>
    <property type="match status" value="1"/>
</dbReference>
<proteinExistence type="inferred from homology"/>
<dbReference type="GO" id="GO:0003700">
    <property type="term" value="F:DNA-binding transcription factor activity"/>
    <property type="evidence" value="ECO:0007669"/>
    <property type="project" value="InterPro"/>
</dbReference>
<dbReference type="Gene3D" id="1.10.10.10">
    <property type="entry name" value="Winged helix-like DNA-binding domain superfamily/Winged helix DNA-binding domain"/>
    <property type="match status" value="1"/>
</dbReference>
<evidence type="ECO:0000313" key="7">
    <source>
        <dbReference type="Proteomes" id="UP000256373"/>
    </source>
</evidence>
<dbReference type="Proteomes" id="UP000256373">
    <property type="component" value="Unassembled WGS sequence"/>
</dbReference>
<dbReference type="EMBL" id="QNUL01000001">
    <property type="protein sequence ID" value="REA64468.1"/>
    <property type="molecule type" value="Genomic_DNA"/>
</dbReference>
<gene>
    <name evidence="6" type="ORF">DSL64_02660</name>
</gene>
<evidence type="ECO:0000256" key="1">
    <source>
        <dbReference type="ARBA" id="ARBA00009437"/>
    </source>
</evidence>
<dbReference type="PANTHER" id="PTHR30126:SF39">
    <property type="entry name" value="HTH-TYPE TRANSCRIPTIONAL REGULATOR CYSL"/>
    <property type="match status" value="1"/>
</dbReference>
<dbReference type="InterPro" id="IPR036390">
    <property type="entry name" value="WH_DNA-bd_sf"/>
</dbReference>
<dbReference type="InterPro" id="IPR036388">
    <property type="entry name" value="WH-like_DNA-bd_sf"/>
</dbReference>
<dbReference type="InterPro" id="IPR000847">
    <property type="entry name" value="LysR_HTH_N"/>
</dbReference>
<evidence type="ECO:0000259" key="5">
    <source>
        <dbReference type="PROSITE" id="PS50931"/>
    </source>
</evidence>
<evidence type="ECO:0000256" key="4">
    <source>
        <dbReference type="ARBA" id="ARBA00023163"/>
    </source>
</evidence>
<dbReference type="Gene3D" id="3.40.190.290">
    <property type="match status" value="1"/>
</dbReference>
<sequence>MNISKTVDFRLMVVYTVAQKLSFTKASQELNISQPAVTKHVREMEYQLQCRLFVRKGNAIARTSQGDIFLSYAEKIIRLSKQMESEIGLVSHSGLGNISIGASTTVAQTIIPRLLALFKKRYPKIELTFVQANTDVVSSYILDQSIDIAIVEGVGHIQQINYSPYVKDEMVLVTRAGGKYAKLAEVSKKQLCQIPLVLREAGSGSLDVIRKALSEIGLTLKDLNVEIQLESSIAIKQYLLYSETAAFLSIQSVVNELKYNELTVLDIKDLEIYRDFQFAHLHGQVSAMGELFMRFCRNQYNL</sequence>
<keyword evidence="2" id="KW-0805">Transcription regulation</keyword>
<keyword evidence="4" id="KW-0804">Transcription</keyword>
<feature type="domain" description="HTH lysR-type" evidence="5">
    <location>
        <begin position="1"/>
        <end position="63"/>
    </location>
</feature>
<evidence type="ECO:0000313" key="6">
    <source>
        <dbReference type="EMBL" id="REA64468.1"/>
    </source>
</evidence>
<dbReference type="PANTHER" id="PTHR30126">
    <property type="entry name" value="HTH-TYPE TRANSCRIPTIONAL REGULATOR"/>
    <property type="match status" value="1"/>
</dbReference>
<reference evidence="6 7" key="1">
    <citation type="submission" date="2018-07" db="EMBL/GenBank/DDBJ databases">
        <title>Dyadobacter roseus sp. nov., isolated from rose rhizosphere soil.</title>
        <authorList>
            <person name="Chen L."/>
        </authorList>
    </citation>
    <scope>NUCLEOTIDE SEQUENCE [LARGE SCALE GENOMIC DNA]</scope>
    <source>
        <strain evidence="6 7">RS19</strain>
    </source>
</reference>